<dbReference type="Proteomes" id="UP000029964">
    <property type="component" value="Unassembled WGS sequence"/>
</dbReference>
<feature type="compositionally biased region" description="Low complexity" evidence="1">
    <location>
        <begin position="170"/>
        <end position="203"/>
    </location>
</feature>
<proteinExistence type="predicted"/>
<dbReference type="EMBL" id="JPKY01000006">
    <property type="protein sequence ID" value="KFH47939.1"/>
    <property type="molecule type" value="Genomic_DNA"/>
</dbReference>
<comment type="caution">
    <text evidence="2">The sequence shown here is derived from an EMBL/GenBank/DDBJ whole genome shotgun (WGS) entry which is preliminary data.</text>
</comment>
<accession>A0A086TF07</accession>
<evidence type="ECO:0000313" key="2">
    <source>
        <dbReference type="EMBL" id="KFH47939.1"/>
    </source>
</evidence>
<reference evidence="3" key="1">
    <citation type="journal article" date="2014" name="Genome Announc.">
        <title>Genome sequence and annotation of Acremonium chrysogenum, producer of the beta-lactam antibiotic cephalosporin C.</title>
        <authorList>
            <person name="Terfehr D."/>
            <person name="Dahlmann T.A."/>
            <person name="Specht T."/>
            <person name="Zadra I."/>
            <person name="Kuernsteiner H."/>
            <person name="Kueck U."/>
        </authorList>
    </citation>
    <scope>NUCLEOTIDE SEQUENCE [LARGE SCALE GENOMIC DNA]</scope>
    <source>
        <strain evidence="3">ATCC 11550 / CBS 779.69 / DSM 880 / IAM 14645 / JCM 23072 / IMI 49137</strain>
    </source>
</reference>
<dbReference type="HOGENOM" id="CLU_052692_0_0_1"/>
<sequence length="397" mass="43407">MVVPLVLPSTIDLEGIFAANNNDNNTHTRSSPPKKMARISVNSTMASSRIPGASSEWRKALAEVKRDYLNRKYRSCSTRCGDLLSGARTSVKSPVLTALQYTYPGQSTVEAVHLIYIHFYAASALEMQVRSLHHASPYRVSLLHRARDHYRRASILAEAESESAAQLLSSVRSPSSASSSHSPVPSVSSTSSRCCSESTRMSTPAPDTADESEAAPAARLLSKPRRKQVAFENVATIIGEEKPMIRPDSPTLGMVGPPGWPVTAPDDDVPPLELVPGQDKNDAVEEVEKGQHSVVSEEAEEAEESGDTELDPFERTRNLHRYASALAALHRQITTVHLPASEVVSSAVPPPPSNDEMRAIELRTRIARLKAEGWPRRRFDAARYEALREAALADLME</sequence>
<keyword evidence="3" id="KW-1185">Reference proteome</keyword>
<protein>
    <submittedName>
        <fullName evidence="2">Uncharacterized protein</fullName>
    </submittedName>
</protein>
<organism evidence="2 3">
    <name type="scientific">Hapsidospora chrysogenum (strain ATCC 11550 / CBS 779.69 / DSM 880 / IAM 14645 / JCM 23072 / IMI 49137)</name>
    <name type="common">Acremonium chrysogenum</name>
    <dbReference type="NCBI Taxonomy" id="857340"/>
    <lineage>
        <taxon>Eukaryota</taxon>
        <taxon>Fungi</taxon>
        <taxon>Dikarya</taxon>
        <taxon>Ascomycota</taxon>
        <taxon>Pezizomycotina</taxon>
        <taxon>Sordariomycetes</taxon>
        <taxon>Hypocreomycetidae</taxon>
        <taxon>Hypocreales</taxon>
        <taxon>Bionectriaceae</taxon>
        <taxon>Hapsidospora</taxon>
    </lineage>
</organism>
<feature type="region of interest" description="Disordered" evidence="1">
    <location>
        <begin position="170"/>
        <end position="221"/>
    </location>
</feature>
<gene>
    <name evidence="2" type="ORF">ACRE_012400</name>
</gene>
<name>A0A086TF07_HAPC1</name>
<dbReference type="AlphaFoldDB" id="A0A086TF07"/>
<evidence type="ECO:0000256" key="1">
    <source>
        <dbReference type="SAM" id="MobiDB-lite"/>
    </source>
</evidence>
<evidence type="ECO:0000313" key="3">
    <source>
        <dbReference type="Proteomes" id="UP000029964"/>
    </source>
</evidence>
<dbReference type="OrthoDB" id="3641178at2759"/>